<dbReference type="Proteomes" id="UP000322244">
    <property type="component" value="Unassembled WGS sequence"/>
</dbReference>
<evidence type="ECO:0000256" key="1">
    <source>
        <dbReference type="ARBA" id="ARBA00003552"/>
    </source>
</evidence>
<dbReference type="NCBIfam" id="NF038346">
    <property type="entry name" value="FtsX_actino"/>
    <property type="match status" value="1"/>
</dbReference>
<reference evidence="16 17" key="1">
    <citation type="submission" date="2019-07" db="EMBL/GenBank/DDBJ databases">
        <title>Rhodococcus cavernicolus sp. nov., isolated from a cave.</title>
        <authorList>
            <person name="Lee S.D."/>
        </authorList>
    </citation>
    <scope>NUCLEOTIDE SEQUENCE [LARGE SCALE GENOMIC DNA]</scope>
    <source>
        <strain evidence="16 17">C1-24</strain>
    </source>
</reference>
<organism evidence="16 17">
    <name type="scientific">Antrihabitans cavernicola</name>
    <dbReference type="NCBI Taxonomy" id="2495913"/>
    <lineage>
        <taxon>Bacteria</taxon>
        <taxon>Bacillati</taxon>
        <taxon>Actinomycetota</taxon>
        <taxon>Actinomycetes</taxon>
        <taxon>Mycobacteriales</taxon>
        <taxon>Nocardiaceae</taxon>
        <taxon>Antrihabitans</taxon>
    </lineage>
</organism>
<evidence type="ECO:0000256" key="7">
    <source>
        <dbReference type="ARBA" id="ARBA00022618"/>
    </source>
</evidence>
<name>A0A5A7SD45_9NOCA</name>
<dbReference type="Pfam" id="PF18075">
    <property type="entry name" value="FtsX_ECD"/>
    <property type="match status" value="1"/>
</dbReference>
<comment type="similarity">
    <text evidence="3 12">Belongs to the ABC-4 integral membrane protein family. FtsX subfamily.</text>
</comment>
<keyword evidence="8 13" id="KW-0812">Transmembrane</keyword>
<keyword evidence="6 12" id="KW-1003">Cell membrane</keyword>
<dbReference type="AlphaFoldDB" id="A0A5A7SD45"/>
<dbReference type="OrthoDB" id="9812531at2"/>
<evidence type="ECO:0000259" key="14">
    <source>
        <dbReference type="Pfam" id="PF02687"/>
    </source>
</evidence>
<feature type="transmembrane region" description="Helical" evidence="13">
    <location>
        <begin position="176"/>
        <end position="201"/>
    </location>
</feature>
<comment type="caution">
    <text evidence="16">The sequence shown here is derived from an EMBL/GenBank/DDBJ whole genome shotgun (WGS) entry which is preliminary data.</text>
</comment>
<dbReference type="GO" id="GO:0051301">
    <property type="term" value="P:cell division"/>
    <property type="evidence" value="ECO:0007669"/>
    <property type="project" value="UniProtKB-KW"/>
</dbReference>
<dbReference type="PIRSF" id="PIRSF003097">
    <property type="entry name" value="FtsX"/>
    <property type="match status" value="1"/>
</dbReference>
<keyword evidence="9 13" id="KW-1133">Transmembrane helix</keyword>
<protein>
    <recommendedName>
        <fullName evidence="5 12">Cell division protein FtsX</fullName>
    </recommendedName>
</protein>
<evidence type="ECO:0000256" key="5">
    <source>
        <dbReference type="ARBA" id="ARBA00021907"/>
    </source>
</evidence>
<dbReference type="InterPro" id="IPR004513">
    <property type="entry name" value="FtsX"/>
</dbReference>
<evidence type="ECO:0000256" key="6">
    <source>
        <dbReference type="ARBA" id="ARBA00022475"/>
    </source>
</evidence>
<dbReference type="Pfam" id="PF02687">
    <property type="entry name" value="FtsX"/>
    <property type="match status" value="1"/>
</dbReference>
<feature type="domain" description="FtsX extracellular" evidence="15">
    <location>
        <begin position="56"/>
        <end position="156"/>
    </location>
</feature>
<evidence type="ECO:0000256" key="11">
    <source>
        <dbReference type="ARBA" id="ARBA00023306"/>
    </source>
</evidence>
<evidence type="ECO:0000256" key="3">
    <source>
        <dbReference type="ARBA" id="ARBA00007379"/>
    </source>
</evidence>
<dbReference type="RefSeq" id="WP_149429238.1">
    <property type="nucleotide sequence ID" value="NZ_VLNY01000002.1"/>
</dbReference>
<keyword evidence="17" id="KW-1185">Reference proteome</keyword>
<dbReference type="Gene3D" id="3.30.70.3040">
    <property type="match status" value="1"/>
</dbReference>
<feature type="transmembrane region" description="Helical" evidence="13">
    <location>
        <begin position="222"/>
        <end position="246"/>
    </location>
</feature>
<evidence type="ECO:0000313" key="17">
    <source>
        <dbReference type="Proteomes" id="UP000322244"/>
    </source>
</evidence>
<evidence type="ECO:0000256" key="13">
    <source>
        <dbReference type="SAM" id="Phobius"/>
    </source>
</evidence>
<comment type="subcellular location">
    <subcellularLocation>
        <location evidence="2">Cell membrane</location>
        <topology evidence="2">Multi-pass membrane protein</topology>
    </subcellularLocation>
</comment>
<evidence type="ECO:0000256" key="12">
    <source>
        <dbReference type="PIRNR" id="PIRNR003097"/>
    </source>
</evidence>
<gene>
    <name evidence="16" type="ORF">FOY51_05810</name>
</gene>
<evidence type="ECO:0000256" key="4">
    <source>
        <dbReference type="ARBA" id="ARBA00011160"/>
    </source>
</evidence>
<accession>A0A5A7SD45</accession>
<comment type="function">
    <text evidence="1">Part of the ABC transporter FtsEX involved in cellular division.</text>
</comment>
<dbReference type="InterPro" id="IPR003838">
    <property type="entry name" value="ABC3_permease_C"/>
</dbReference>
<feature type="transmembrane region" description="Helical" evidence="13">
    <location>
        <begin position="21"/>
        <end position="45"/>
    </location>
</feature>
<dbReference type="EMBL" id="VLNY01000002">
    <property type="protein sequence ID" value="KAA0024078.1"/>
    <property type="molecule type" value="Genomic_DNA"/>
</dbReference>
<evidence type="ECO:0000313" key="16">
    <source>
        <dbReference type="EMBL" id="KAA0024078.1"/>
    </source>
</evidence>
<evidence type="ECO:0000256" key="9">
    <source>
        <dbReference type="ARBA" id="ARBA00022989"/>
    </source>
</evidence>
<evidence type="ECO:0000256" key="10">
    <source>
        <dbReference type="ARBA" id="ARBA00023136"/>
    </source>
</evidence>
<comment type="subunit">
    <text evidence="4">Forms a membrane-associated complex with FtsE.</text>
</comment>
<proteinExistence type="inferred from homology"/>
<dbReference type="InterPro" id="IPR040690">
    <property type="entry name" value="FtsX_ECD"/>
</dbReference>
<evidence type="ECO:0000259" key="15">
    <source>
        <dbReference type="Pfam" id="PF18075"/>
    </source>
</evidence>
<dbReference type="PANTHER" id="PTHR47755:SF1">
    <property type="entry name" value="CELL DIVISION PROTEIN FTSX"/>
    <property type="match status" value="1"/>
</dbReference>
<sequence>MRASFIFGEVFRGLRRNITMTIAMILTTAISLALFGGGLLVVQMAGKTQQIFLDRVEVQIYLTNDVSDGDANCEQDLCKGLRAALESTPGVVAVQYLNKADALKDAKERTFKNYPEYGDLVSDNALPASFKVKMSDPERYGVIFDAFNKRPGVASILNQKELVDRLVSVFNGLRNAAFALALVQAFAALLLIANMVQIAAFTRRTEVGIMRLVGATRWYTQLPFLLEAVVAAIIGSVLAIIGLFVAKPLVIDGVLGDLYNVNVFAKITNGDILLISPALALVGIGFAAITGYITLRLYVRE</sequence>
<evidence type="ECO:0000256" key="2">
    <source>
        <dbReference type="ARBA" id="ARBA00004651"/>
    </source>
</evidence>
<evidence type="ECO:0000256" key="8">
    <source>
        <dbReference type="ARBA" id="ARBA00022692"/>
    </source>
</evidence>
<keyword evidence="7 12" id="KW-0132">Cell division</keyword>
<feature type="domain" description="ABC3 transporter permease C-terminal" evidence="14">
    <location>
        <begin position="179"/>
        <end position="290"/>
    </location>
</feature>
<dbReference type="InterPro" id="IPR047929">
    <property type="entry name" value="FtsX_actino"/>
</dbReference>
<feature type="transmembrane region" description="Helical" evidence="13">
    <location>
        <begin position="272"/>
        <end position="295"/>
    </location>
</feature>
<dbReference type="PANTHER" id="PTHR47755">
    <property type="entry name" value="CELL DIVISION PROTEIN FTSX"/>
    <property type="match status" value="1"/>
</dbReference>
<keyword evidence="11 12" id="KW-0131">Cell cycle</keyword>
<dbReference type="GO" id="GO:0005886">
    <property type="term" value="C:plasma membrane"/>
    <property type="evidence" value="ECO:0007669"/>
    <property type="project" value="UniProtKB-SubCell"/>
</dbReference>
<keyword evidence="10 12" id="KW-0472">Membrane</keyword>